<name>A0ABT7C740_9MICO</name>
<evidence type="ECO:0000313" key="2">
    <source>
        <dbReference type="EMBL" id="MDJ1370985.1"/>
    </source>
</evidence>
<dbReference type="Proteomes" id="UP001170379">
    <property type="component" value="Unassembled WGS sequence"/>
</dbReference>
<protein>
    <submittedName>
        <fullName evidence="2">Type II toxin-antitoxin system RelE/ParE family toxin</fullName>
    </submittedName>
</protein>
<dbReference type="Pfam" id="PF05016">
    <property type="entry name" value="ParE_toxin"/>
    <property type="match status" value="1"/>
</dbReference>
<sequence length="103" mass="11814">MKYRVSYSPEAKEHLTDIFMWIADQGSPEAAERYVMSISDYCASLTDFPRRGTARDDLYPGLRTLGFRRRVTIAYTFSDSEVVIFGVYYGGRDYESLIEGSID</sequence>
<reference evidence="2" key="2">
    <citation type="journal article" date="2022" name="Sci. Rep.">
        <title>In silico prediction of the enzymes involved in the degradation of the herbicide molinate by Gulosibacter molinativorax ON4T.</title>
        <authorList>
            <person name="Lopes A.R."/>
            <person name="Bunin E."/>
            <person name="Viana A.T."/>
            <person name="Froufe H."/>
            <person name="Munoz-Merida A."/>
            <person name="Pinho D."/>
            <person name="Figueiredo J."/>
            <person name="Barroso C."/>
            <person name="Vaz-Moreira I."/>
            <person name="Bellanger X."/>
            <person name="Egas C."/>
            <person name="Nunes O.C."/>
        </authorList>
    </citation>
    <scope>NUCLEOTIDE SEQUENCE</scope>
    <source>
        <strain evidence="2">ON4</strain>
    </source>
</reference>
<evidence type="ECO:0000313" key="3">
    <source>
        <dbReference type="Proteomes" id="UP001170379"/>
    </source>
</evidence>
<dbReference type="InterPro" id="IPR007712">
    <property type="entry name" value="RelE/ParE_toxin"/>
</dbReference>
<reference evidence="2" key="1">
    <citation type="submission" date="2018-03" db="EMBL/GenBank/DDBJ databases">
        <authorList>
            <person name="Nunes O.C."/>
            <person name="Lopes A.R."/>
            <person name="Froufe H."/>
            <person name="Munoz-Merida A."/>
            <person name="Barroso C."/>
            <person name="Egas C."/>
        </authorList>
    </citation>
    <scope>NUCLEOTIDE SEQUENCE</scope>
    <source>
        <strain evidence="2">ON4</strain>
    </source>
</reference>
<dbReference type="RefSeq" id="WP_026936375.1">
    <property type="nucleotide sequence ID" value="NZ_PXVD01000008.1"/>
</dbReference>
<organism evidence="2 3">
    <name type="scientific">Gulosibacter molinativorax</name>
    <dbReference type="NCBI Taxonomy" id="256821"/>
    <lineage>
        <taxon>Bacteria</taxon>
        <taxon>Bacillati</taxon>
        <taxon>Actinomycetota</taxon>
        <taxon>Actinomycetes</taxon>
        <taxon>Micrococcales</taxon>
        <taxon>Microbacteriaceae</taxon>
        <taxon>Gulosibacter</taxon>
    </lineage>
</organism>
<keyword evidence="1" id="KW-1277">Toxin-antitoxin system</keyword>
<accession>A0ABT7C740</accession>
<gene>
    <name evidence="2" type="ORF">C7K25_06345</name>
</gene>
<dbReference type="EMBL" id="PXVD01000008">
    <property type="protein sequence ID" value="MDJ1370985.1"/>
    <property type="molecule type" value="Genomic_DNA"/>
</dbReference>
<proteinExistence type="predicted"/>
<evidence type="ECO:0000256" key="1">
    <source>
        <dbReference type="ARBA" id="ARBA00022649"/>
    </source>
</evidence>
<keyword evidence="3" id="KW-1185">Reference proteome</keyword>
<dbReference type="Gene3D" id="3.30.2310.20">
    <property type="entry name" value="RelE-like"/>
    <property type="match status" value="1"/>
</dbReference>
<comment type="caution">
    <text evidence="2">The sequence shown here is derived from an EMBL/GenBank/DDBJ whole genome shotgun (WGS) entry which is preliminary data.</text>
</comment>
<dbReference type="InterPro" id="IPR035093">
    <property type="entry name" value="RelE/ParE_toxin_dom_sf"/>
</dbReference>